<dbReference type="AlphaFoldDB" id="A0A4R2IFB7"/>
<dbReference type="GO" id="GO:0016491">
    <property type="term" value="F:oxidoreductase activity"/>
    <property type="evidence" value="ECO:0007669"/>
    <property type="project" value="UniProtKB-KW"/>
</dbReference>
<evidence type="ECO:0000256" key="2">
    <source>
        <dbReference type="ARBA" id="ARBA00023002"/>
    </source>
</evidence>
<dbReference type="RefSeq" id="WP_131992835.1">
    <property type="nucleotide sequence ID" value="NZ_JACGXM010000002.1"/>
</dbReference>
<reference evidence="3 4" key="1">
    <citation type="journal article" date="2015" name="Stand. Genomic Sci.">
        <title>Genomic Encyclopedia of Bacterial and Archaeal Type Strains, Phase III: the genomes of soil and plant-associated and newly described type strains.</title>
        <authorList>
            <person name="Whitman W.B."/>
            <person name="Woyke T."/>
            <person name="Klenk H.P."/>
            <person name="Zhou Y."/>
            <person name="Lilburn T.G."/>
            <person name="Beck B.J."/>
            <person name="De Vos P."/>
            <person name="Vandamme P."/>
            <person name="Eisen J.A."/>
            <person name="Garrity G."/>
            <person name="Hugenholtz P."/>
            <person name="Kyrpides N.C."/>
        </authorList>
    </citation>
    <scope>NUCLEOTIDE SEQUENCE [LARGE SCALE GENOMIC DNA]</scope>
    <source>
        <strain evidence="3 4">A3</strain>
    </source>
</reference>
<evidence type="ECO:0008006" key="5">
    <source>
        <dbReference type="Google" id="ProtNLM"/>
    </source>
</evidence>
<gene>
    <name evidence="3" type="ORF">EV148_101460</name>
</gene>
<dbReference type="PANTHER" id="PTHR44196:SF3">
    <property type="entry name" value="SHORT CHAIN DEHYDROGENASE FAMILY PROTEIN"/>
    <property type="match status" value="1"/>
</dbReference>
<name>A0A4R2IFB7_9GAMM</name>
<sequence length="243" mass="26304">MTAVVVGASSGLGRALAGELARRGQPLLLVASDARDIEAIGADLRIRHDAVVRCLALDLAREADPGARMTAALEALPPVTSVLLAVGLSRGDDDFGLDASRIGELLAINLHAPLAIVHALLPRLRETRGVVVLFSSIAAVRGRGRNVVYAAAKRGIESMYESLRHRHAGAELRVQLYRLGFLATNLTHGMRLPMPAVEPVDVARVVADRLQRGSARWYLPRRFALVAAIVRLLPWGLFRRMRA</sequence>
<dbReference type="OrthoDB" id="9775296at2"/>
<keyword evidence="4" id="KW-1185">Reference proteome</keyword>
<protein>
    <recommendedName>
        <fullName evidence="5">Short-subunit dehydrogenase</fullName>
    </recommendedName>
</protein>
<evidence type="ECO:0000313" key="3">
    <source>
        <dbReference type="EMBL" id="TCO43047.1"/>
    </source>
</evidence>
<dbReference type="Gene3D" id="3.40.50.720">
    <property type="entry name" value="NAD(P)-binding Rossmann-like Domain"/>
    <property type="match status" value="1"/>
</dbReference>
<dbReference type="Proteomes" id="UP000294862">
    <property type="component" value="Unassembled WGS sequence"/>
</dbReference>
<accession>A0A4R2IFB7</accession>
<keyword evidence="2" id="KW-0560">Oxidoreductase</keyword>
<comment type="caution">
    <text evidence="3">The sequence shown here is derived from an EMBL/GenBank/DDBJ whole genome shotgun (WGS) entry which is preliminary data.</text>
</comment>
<proteinExistence type="inferred from homology"/>
<dbReference type="Pfam" id="PF00106">
    <property type="entry name" value="adh_short"/>
    <property type="match status" value="1"/>
</dbReference>
<evidence type="ECO:0000313" key="4">
    <source>
        <dbReference type="Proteomes" id="UP000294862"/>
    </source>
</evidence>
<comment type="similarity">
    <text evidence="1">Belongs to the short-chain dehydrogenases/reductases (SDR) family.</text>
</comment>
<organism evidence="3 4">
    <name type="scientific">Dokdonella fugitiva</name>
    <dbReference type="NCBI Taxonomy" id="328517"/>
    <lineage>
        <taxon>Bacteria</taxon>
        <taxon>Pseudomonadati</taxon>
        <taxon>Pseudomonadota</taxon>
        <taxon>Gammaproteobacteria</taxon>
        <taxon>Lysobacterales</taxon>
        <taxon>Rhodanobacteraceae</taxon>
        <taxon>Dokdonella</taxon>
    </lineage>
</organism>
<dbReference type="EMBL" id="SLWQ01000001">
    <property type="protein sequence ID" value="TCO43047.1"/>
    <property type="molecule type" value="Genomic_DNA"/>
</dbReference>
<evidence type="ECO:0000256" key="1">
    <source>
        <dbReference type="ARBA" id="ARBA00006484"/>
    </source>
</evidence>
<dbReference type="InterPro" id="IPR036291">
    <property type="entry name" value="NAD(P)-bd_dom_sf"/>
</dbReference>
<dbReference type="SUPFAM" id="SSF51735">
    <property type="entry name" value="NAD(P)-binding Rossmann-fold domains"/>
    <property type="match status" value="1"/>
</dbReference>
<dbReference type="PANTHER" id="PTHR44196">
    <property type="entry name" value="DEHYDROGENASE/REDUCTASE SDR FAMILY MEMBER 7B"/>
    <property type="match status" value="1"/>
</dbReference>
<dbReference type="InterPro" id="IPR002347">
    <property type="entry name" value="SDR_fam"/>
</dbReference>
<dbReference type="PROSITE" id="PS00061">
    <property type="entry name" value="ADH_SHORT"/>
    <property type="match status" value="1"/>
</dbReference>
<dbReference type="PRINTS" id="PR00081">
    <property type="entry name" value="GDHRDH"/>
</dbReference>
<dbReference type="GO" id="GO:0016020">
    <property type="term" value="C:membrane"/>
    <property type="evidence" value="ECO:0007669"/>
    <property type="project" value="TreeGrafter"/>
</dbReference>
<dbReference type="InterPro" id="IPR020904">
    <property type="entry name" value="Sc_DH/Rdtase_CS"/>
</dbReference>